<organism evidence="2 3">
    <name type="scientific">Alkalibaculum sporogenes</name>
    <dbReference type="NCBI Taxonomy" id="2655001"/>
    <lineage>
        <taxon>Bacteria</taxon>
        <taxon>Bacillati</taxon>
        <taxon>Bacillota</taxon>
        <taxon>Clostridia</taxon>
        <taxon>Eubacteriales</taxon>
        <taxon>Eubacteriaceae</taxon>
        <taxon>Alkalibaculum</taxon>
    </lineage>
</organism>
<dbReference type="InterPro" id="IPR011733">
    <property type="entry name" value="CHP02185_IM"/>
</dbReference>
<evidence type="ECO:0000256" key="1">
    <source>
        <dbReference type="SAM" id="Phobius"/>
    </source>
</evidence>
<keyword evidence="3" id="KW-1185">Reference proteome</keyword>
<sequence length="198" mass="21919">MNKENKLATKDFITCGIFSAISLIFMLISTIANLTPHTMLFYAPLAALLNGVLYILIVVKIKKRGVVLLFSIIPALFLLISGVEGIITGLSVLIAALISEAILWNDKVRFWRIAYSYIVYSTLGLAIGGSFRMFTDTANYLDGMLKSGLDANYVEQLYDILTYSNWILNILGTIVSALIGICFGRFILKRHLEKAGIL</sequence>
<evidence type="ECO:0000313" key="3">
    <source>
        <dbReference type="Proteomes" id="UP000440004"/>
    </source>
</evidence>
<feature type="transmembrane region" description="Helical" evidence="1">
    <location>
        <begin position="40"/>
        <end position="59"/>
    </location>
</feature>
<protein>
    <submittedName>
        <fullName evidence="2">MptD family putative ECF transporter S component</fullName>
    </submittedName>
</protein>
<feature type="transmembrane region" description="Helical" evidence="1">
    <location>
        <begin position="89"/>
        <end position="105"/>
    </location>
</feature>
<gene>
    <name evidence="2" type="ORF">GC105_06790</name>
</gene>
<comment type="caution">
    <text evidence="2">The sequence shown here is derived from an EMBL/GenBank/DDBJ whole genome shotgun (WGS) entry which is preliminary data.</text>
</comment>
<dbReference type="NCBIfam" id="TIGR02185">
    <property type="entry name" value="Trep_Strep"/>
    <property type="match status" value="1"/>
</dbReference>
<dbReference type="AlphaFoldDB" id="A0A6A7K839"/>
<proteinExistence type="predicted"/>
<keyword evidence="1" id="KW-0472">Membrane</keyword>
<feature type="transmembrane region" description="Helical" evidence="1">
    <location>
        <begin position="12"/>
        <end position="34"/>
    </location>
</feature>
<reference evidence="2 3" key="1">
    <citation type="submission" date="2019-10" db="EMBL/GenBank/DDBJ databases">
        <title>Alkalibaculum tamaniensis sp.nov., a new alkaliphilic acetogen, isolated on methoxylated aromatics from a mud volcano.</title>
        <authorList>
            <person name="Khomyakova M.A."/>
            <person name="Merkel A.Y."/>
            <person name="Bonch-Osmolovskaya E.A."/>
            <person name="Slobodkin A.I."/>
        </authorList>
    </citation>
    <scope>NUCLEOTIDE SEQUENCE [LARGE SCALE GENOMIC DNA]</scope>
    <source>
        <strain evidence="2 3">M08DMB</strain>
    </source>
</reference>
<feature type="transmembrane region" description="Helical" evidence="1">
    <location>
        <begin position="166"/>
        <end position="188"/>
    </location>
</feature>
<name>A0A6A7K839_9FIRM</name>
<feature type="transmembrane region" description="Helical" evidence="1">
    <location>
        <begin position="117"/>
        <end position="135"/>
    </location>
</feature>
<dbReference type="Proteomes" id="UP000440004">
    <property type="component" value="Unassembled WGS sequence"/>
</dbReference>
<evidence type="ECO:0000313" key="2">
    <source>
        <dbReference type="EMBL" id="MPW25491.1"/>
    </source>
</evidence>
<keyword evidence="1" id="KW-0812">Transmembrane</keyword>
<dbReference type="Pfam" id="PF09605">
    <property type="entry name" value="Trep_Strep"/>
    <property type="match status" value="1"/>
</dbReference>
<feature type="transmembrane region" description="Helical" evidence="1">
    <location>
        <begin position="66"/>
        <end position="83"/>
    </location>
</feature>
<dbReference type="EMBL" id="WHNX01000008">
    <property type="protein sequence ID" value="MPW25491.1"/>
    <property type="molecule type" value="Genomic_DNA"/>
</dbReference>
<accession>A0A6A7K839</accession>
<keyword evidence="1" id="KW-1133">Transmembrane helix</keyword>
<dbReference type="RefSeq" id="WP_152803011.1">
    <property type="nucleotide sequence ID" value="NZ_WHNX01000008.1"/>
</dbReference>